<organism evidence="2">
    <name type="scientific">bioreactor metagenome</name>
    <dbReference type="NCBI Taxonomy" id="1076179"/>
    <lineage>
        <taxon>unclassified sequences</taxon>
        <taxon>metagenomes</taxon>
        <taxon>ecological metagenomes</taxon>
    </lineage>
</organism>
<proteinExistence type="predicted"/>
<keyword evidence="1" id="KW-1133">Transmembrane helix</keyword>
<protein>
    <submittedName>
        <fullName evidence="2">Uncharacterized protein</fullName>
    </submittedName>
</protein>
<feature type="transmembrane region" description="Helical" evidence="1">
    <location>
        <begin position="12"/>
        <end position="32"/>
    </location>
</feature>
<gene>
    <name evidence="2" type="ORF">SDC9_47821</name>
</gene>
<sequence>MKKIKIQKSIKLLIMFSIALMIILVTIDNTYYANNKDKIEQNRENLKYTQIGTMEMMSWGYHPKTTKIQLIDVGIIVDTVQINEYRNNKN</sequence>
<reference evidence="2" key="1">
    <citation type="submission" date="2019-08" db="EMBL/GenBank/DDBJ databases">
        <authorList>
            <person name="Kucharzyk K."/>
            <person name="Murdoch R.W."/>
            <person name="Higgins S."/>
            <person name="Loffler F."/>
        </authorList>
    </citation>
    <scope>NUCLEOTIDE SEQUENCE</scope>
</reference>
<keyword evidence="1" id="KW-0812">Transmembrane</keyword>
<evidence type="ECO:0000256" key="1">
    <source>
        <dbReference type="SAM" id="Phobius"/>
    </source>
</evidence>
<keyword evidence="1" id="KW-0472">Membrane</keyword>
<dbReference type="AlphaFoldDB" id="A0A644WDM6"/>
<comment type="caution">
    <text evidence="2">The sequence shown here is derived from an EMBL/GenBank/DDBJ whole genome shotgun (WGS) entry which is preliminary data.</text>
</comment>
<accession>A0A644WDM6</accession>
<dbReference type="EMBL" id="VSSQ01000807">
    <property type="protein sequence ID" value="MPM01581.1"/>
    <property type="molecule type" value="Genomic_DNA"/>
</dbReference>
<name>A0A644WDM6_9ZZZZ</name>
<evidence type="ECO:0000313" key="2">
    <source>
        <dbReference type="EMBL" id="MPM01581.1"/>
    </source>
</evidence>